<evidence type="ECO:0000256" key="1">
    <source>
        <dbReference type="ARBA" id="ARBA00022801"/>
    </source>
</evidence>
<evidence type="ECO:0000313" key="5">
    <source>
        <dbReference type="Proteomes" id="UP000779574"/>
    </source>
</evidence>
<dbReference type="GO" id="GO:0006754">
    <property type="term" value="P:ATP biosynthetic process"/>
    <property type="evidence" value="ECO:0007669"/>
    <property type="project" value="TreeGrafter"/>
</dbReference>
<accession>A0A9P8E1L0</accession>
<feature type="compositionally biased region" description="Basic and acidic residues" evidence="2">
    <location>
        <begin position="181"/>
        <end position="191"/>
    </location>
</feature>
<evidence type="ECO:0000259" key="3">
    <source>
        <dbReference type="PROSITE" id="PS51462"/>
    </source>
</evidence>
<dbReference type="Gene3D" id="3.90.79.10">
    <property type="entry name" value="Nucleoside Triphosphate Pyrophosphohydrolase"/>
    <property type="match status" value="1"/>
</dbReference>
<dbReference type="AlphaFoldDB" id="A0A9P8E1L0"/>
<name>A0A9P8E1L0_AURME</name>
<organism evidence="4 5">
    <name type="scientific">Aureobasidium melanogenum</name>
    <name type="common">Aureobasidium pullulans var. melanogenum</name>
    <dbReference type="NCBI Taxonomy" id="46634"/>
    <lineage>
        <taxon>Eukaryota</taxon>
        <taxon>Fungi</taxon>
        <taxon>Dikarya</taxon>
        <taxon>Ascomycota</taxon>
        <taxon>Pezizomycotina</taxon>
        <taxon>Dothideomycetes</taxon>
        <taxon>Dothideomycetidae</taxon>
        <taxon>Dothideales</taxon>
        <taxon>Saccotheciaceae</taxon>
        <taxon>Aureobasidium</taxon>
    </lineage>
</organism>
<dbReference type="PANTHER" id="PTHR21340">
    <property type="entry name" value="DIADENOSINE 5,5-P1,P4-TETRAPHOSPHATE PYROPHOSPHOHYDROLASE MUTT"/>
    <property type="match status" value="1"/>
</dbReference>
<protein>
    <recommendedName>
        <fullName evidence="3">Nudix hydrolase domain-containing protein</fullName>
    </recommendedName>
</protein>
<comment type="caution">
    <text evidence="4">The sequence shown here is derived from an EMBL/GenBank/DDBJ whole genome shotgun (WGS) entry which is preliminary data.</text>
</comment>
<sequence length="191" mass="21320">MLSNTSTRAFYPSDGFVISCGTVPLDLSCNKILMIRMRSTNEMFLPKGRKNENECLKAAALRESYEETGYSATILPLKVPTYATNRTGDREHEEPIAVTQRVKDGVLKIIFWYAASVNSQEVPTQGTQQEGEDFEAVWMECTQALAALTFNDDKEVAQLAIDAAFDPHHVNKSVTTSPFHSVERSLDHEKA</sequence>
<dbReference type="PROSITE" id="PS00893">
    <property type="entry name" value="NUDIX_BOX"/>
    <property type="match status" value="1"/>
</dbReference>
<dbReference type="InterPro" id="IPR020084">
    <property type="entry name" value="NUDIX_hydrolase_CS"/>
</dbReference>
<dbReference type="InterPro" id="IPR000086">
    <property type="entry name" value="NUDIX_hydrolase_dom"/>
</dbReference>
<dbReference type="OrthoDB" id="10259236at2759"/>
<keyword evidence="1" id="KW-0378">Hydrolase</keyword>
<feature type="region of interest" description="Disordered" evidence="2">
    <location>
        <begin position="172"/>
        <end position="191"/>
    </location>
</feature>
<feature type="non-terminal residue" evidence="4">
    <location>
        <position position="191"/>
    </location>
</feature>
<dbReference type="Pfam" id="PF00293">
    <property type="entry name" value="NUDIX"/>
    <property type="match status" value="1"/>
</dbReference>
<reference evidence="4" key="2">
    <citation type="submission" date="2021-08" db="EMBL/GenBank/DDBJ databases">
        <authorList>
            <person name="Gostincar C."/>
            <person name="Sun X."/>
            <person name="Song Z."/>
            <person name="Gunde-Cimerman N."/>
        </authorList>
    </citation>
    <scope>NUCLEOTIDE SEQUENCE</scope>
    <source>
        <strain evidence="4">EXF-9911</strain>
    </source>
</reference>
<dbReference type="PANTHER" id="PTHR21340:SF0">
    <property type="entry name" value="BIS(5'-NUCLEOSYL)-TETRAPHOSPHATASE [ASYMMETRICAL]"/>
    <property type="match status" value="1"/>
</dbReference>
<feature type="domain" description="Nudix hydrolase" evidence="3">
    <location>
        <begin position="15"/>
        <end position="161"/>
    </location>
</feature>
<evidence type="ECO:0000256" key="2">
    <source>
        <dbReference type="SAM" id="MobiDB-lite"/>
    </source>
</evidence>
<dbReference type="SUPFAM" id="SSF55811">
    <property type="entry name" value="Nudix"/>
    <property type="match status" value="1"/>
</dbReference>
<evidence type="ECO:0000313" key="4">
    <source>
        <dbReference type="EMBL" id="KAG9671994.1"/>
    </source>
</evidence>
<dbReference type="GO" id="GO:0004081">
    <property type="term" value="F:bis(5'-nucleosyl)-tetraphosphatase (asymmetrical) activity"/>
    <property type="evidence" value="ECO:0007669"/>
    <property type="project" value="TreeGrafter"/>
</dbReference>
<dbReference type="Proteomes" id="UP000779574">
    <property type="component" value="Unassembled WGS sequence"/>
</dbReference>
<dbReference type="InterPro" id="IPR051325">
    <property type="entry name" value="Nudix_hydrolase_domain"/>
</dbReference>
<proteinExistence type="predicted"/>
<dbReference type="EMBL" id="JAHFXF010001243">
    <property type="protein sequence ID" value="KAG9671994.1"/>
    <property type="molecule type" value="Genomic_DNA"/>
</dbReference>
<reference evidence="4" key="1">
    <citation type="journal article" date="2021" name="J Fungi (Basel)">
        <title>Virulence traits and population genomics of the black yeast Aureobasidium melanogenum.</title>
        <authorList>
            <person name="Cernosa A."/>
            <person name="Sun X."/>
            <person name="Gostincar C."/>
            <person name="Fang C."/>
            <person name="Gunde-Cimerman N."/>
            <person name="Song Z."/>
        </authorList>
    </citation>
    <scope>NUCLEOTIDE SEQUENCE</scope>
    <source>
        <strain evidence="4">EXF-9911</strain>
    </source>
</reference>
<dbReference type="GO" id="GO:0006167">
    <property type="term" value="P:AMP biosynthetic process"/>
    <property type="evidence" value="ECO:0007669"/>
    <property type="project" value="TreeGrafter"/>
</dbReference>
<dbReference type="InterPro" id="IPR015797">
    <property type="entry name" value="NUDIX_hydrolase-like_dom_sf"/>
</dbReference>
<gene>
    <name evidence="4" type="ORF">KCU76_g16791</name>
</gene>
<dbReference type="PROSITE" id="PS51462">
    <property type="entry name" value="NUDIX"/>
    <property type="match status" value="1"/>
</dbReference>